<dbReference type="Pfam" id="PF13155">
    <property type="entry name" value="Toprim_2"/>
    <property type="match status" value="1"/>
</dbReference>
<evidence type="ECO:0000313" key="2">
    <source>
        <dbReference type="EMBL" id="CUN56130.1"/>
    </source>
</evidence>
<dbReference type="SUPFAM" id="SSF56731">
    <property type="entry name" value="DNA primase core"/>
    <property type="match status" value="1"/>
</dbReference>
<dbReference type="Pfam" id="PF13154">
    <property type="entry name" value="DUF3991"/>
    <property type="match status" value="1"/>
</dbReference>
<dbReference type="InterPro" id="IPR025054">
    <property type="entry name" value="DUF3991"/>
</dbReference>
<dbReference type="Proteomes" id="UP000095746">
    <property type="component" value="Unassembled WGS sequence"/>
</dbReference>
<feature type="domain" description="DUF3991" evidence="1">
    <location>
        <begin position="105"/>
        <end position="173"/>
    </location>
</feature>
<organism evidence="2 3">
    <name type="scientific">Flavonifractor plautii</name>
    <name type="common">Fusobacterium plautii</name>
    <dbReference type="NCBI Taxonomy" id="292800"/>
    <lineage>
        <taxon>Bacteria</taxon>
        <taxon>Bacillati</taxon>
        <taxon>Bacillota</taxon>
        <taxon>Clostridia</taxon>
        <taxon>Eubacteriales</taxon>
        <taxon>Oscillospiraceae</taxon>
        <taxon>Flavonifractor</taxon>
    </lineage>
</organism>
<proteinExistence type="predicted"/>
<dbReference type="SUPFAM" id="SSF57783">
    <property type="entry name" value="Zinc beta-ribbon"/>
    <property type="match status" value="1"/>
</dbReference>
<dbReference type="EMBL" id="CYZT01000002">
    <property type="protein sequence ID" value="CUN56130.1"/>
    <property type="molecule type" value="Genomic_DNA"/>
</dbReference>
<accession>A0A173XXV4</accession>
<dbReference type="Gene3D" id="3.40.1360.10">
    <property type="match status" value="1"/>
</dbReference>
<sequence>MDLLTYLRRFEPQELVHIGGDTYATRTHDSLKISNGKWCWWSRGIGGTTALDYLTTVEGVSFLDAVQRILGEPLHVPPKSEPIAPLPKTEFTLPPKHADNRRVFAYLRSRGIDAEIINHCIKHGQLYEDAEHHNCVFVGYEHGKPAYGALRGTLSDTTFAGEVPGSDKRFSFAVPLCAGGKTLCVFESAIDALSYLTLLKLRGQDWRSANTLSLSGIYQPRKDSSIRFPAALEQYLTDNPGVTRIVLCLDNDTPGRAASAAIQRSLPQYEVIDNPPRRGKDYNDQLRLVKGISGRVRTRGGDAR</sequence>
<reference evidence="2 3" key="1">
    <citation type="submission" date="2015-09" db="EMBL/GenBank/DDBJ databases">
        <authorList>
            <consortium name="Pathogen Informatics"/>
        </authorList>
    </citation>
    <scope>NUCLEOTIDE SEQUENCE [LARGE SCALE GENOMIC DNA]</scope>
    <source>
        <strain evidence="2 3">2789STDY5608854</strain>
    </source>
</reference>
<dbReference type="AlphaFoldDB" id="A0A173XXV4"/>
<dbReference type="InterPro" id="IPR034154">
    <property type="entry name" value="TOPRIM_DnaG/twinkle"/>
</dbReference>
<evidence type="ECO:0000313" key="3">
    <source>
        <dbReference type="Proteomes" id="UP000095746"/>
    </source>
</evidence>
<dbReference type="CDD" id="cd01029">
    <property type="entry name" value="TOPRIM_primases"/>
    <property type="match status" value="1"/>
</dbReference>
<gene>
    <name evidence="2" type="ORF">ERS852411_00104</name>
</gene>
<name>A0A173XXV4_FLAPL</name>
<protein>
    <submittedName>
        <fullName evidence="2">DNA primase (Bacterial type)</fullName>
    </submittedName>
</protein>
<evidence type="ECO:0000259" key="1">
    <source>
        <dbReference type="Pfam" id="PF13154"/>
    </source>
</evidence>